<dbReference type="PANTHER" id="PTHR24260">
    <property type="match status" value="1"/>
</dbReference>
<feature type="non-terminal residue" evidence="2">
    <location>
        <position position="1"/>
    </location>
</feature>
<keyword evidence="3" id="KW-1185">Reference proteome</keyword>
<dbReference type="EMBL" id="CP045900">
    <property type="protein sequence ID" value="QQP41869.1"/>
    <property type="molecule type" value="Genomic_DNA"/>
</dbReference>
<dbReference type="Pfam" id="PF00089">
    <property type="entry name" value="Trypsin"/>
    <property type="match status" value="1"/>
</dbReference>
<dbReference type="Gene3D" id="2.40.10.10">
    <property type="entry name" value="Trypsin-like serine proteases"/>
    <property type="match status" value="1"/>
</dbReference>
<accession>A0A7T8H1T0</accession>
<reference evidence="3" key="1">
    <citation type="submission" date="2021-01" db="EMBL/GenBank/DDBJ databases">
        <title>Caligus Genome Assembly.</title>
        <authorList>
            <person name="Gallardo-Escarate C."/>
        </authorList>
    </citation>
    <scope>NUCLEOTIDE SEQUENCE [LARGE SCALE GENOMIC DNA]</scope>
</reference>
<dbReference type="InterPro" id="IPR043504">
    <property type="entry name" value="Peptidase_S1_PA_chymotrypsin"/>
</dbReference>
<dbReference type="InterPro" id="IPR033116">
    <property type="entry name" value="TRYPSIN_SER"/>
</dbReference>
<evidence type="ECO:0000259" key="1">
    <source>
        <dbReference type="PROSITE" id="PS50240"/>
    </source>
</evidence>
<dbReference type="PROSITE" id="PS00135">
    <property type="entry name" value="TRYPSIN_SER"/>
    <property type="match status" value="1"/>
</dbReference>
<dbReference type="OrthoDB" id="6330113at2759"/>
<dbReference type="GO" id="GO:0004252">
    <property type="term" value="F:serine-type endopeptidase activity"/>
    <property type="evidence" value="ECO:0007669"/>
    <property type="project" value="InterPro"/>
</dbReference>
<sequence length="121" mass="13463">CLPTRAHIDETFIGVNATLTGWGVNGYDHKYNYPELYYAKDIPVVKCPWPQEILCTSGKDSSVCFGDSGGPINYEFEAGKYMQIGVNQFVTSGHCLGGFNGYARFTTHLDFIQETTGMIFE</sequence>
<dbReference type="GO" id="GO:0006508">
    <property type="term" value="P:proteolysis"/>
    <property type="evidence" value="ECO:0007669"/>
    <property type="project" value="InterPro"/>
</dbReference>
<dbReference type="InterPro" id="IPR051333">
    <property type="entry name" value="CLIP_Serine_Protease"/>
</dbReference>
<dbReference type="InterPro" id="IPR009003">
    <property type="entry name" value="Peptidase_S1_PA"/>
</dbReference>
<dbReference type="PANTHER" id="PTHR24260:SF136">
    <property type="entry name" value="GH08193P-RELATED"/>
    <property type="match status" value="1"/>
</dbReference>
<name>A0A7T8H1T0_CALRO</name>
<dbReference type="SUPFAM" id="SSF50494">
    <property type="entry name" value="Trypsin-like serine proteases"/>
    <property type="match status" value="1"/>
</dbReference>
<proteinExistence type="predicted"/>
<dbReference type="Proteomes" id="UP000595437">
    <property type="component" value="Chromosome 11"/>
</dbReference>
<organism evidence="2 3">
    <name type="scientific">Caligus rogercresseyi</name>
    <name type="common">Sea louse</name>
    <dbReference type="NCBI Taxonomy" id="217165"/>
    <lineage>
        <taxon>Eukaryota</taxon>
        <taxon>Metazoa</taxon>
        <taxon>Ecdysozoa</taxon>
        <taxon>Arthropoda</taxon>
        <taxon>Crustacea</taxon>
        <taxon>Multicrustacea</taxon>
        <taxon>Hexanauplia</taxon>
        <taxon>Copepoda</taxon>
        <taxon>Siphonostomatoida</taxon>
        <taxon>Caligidae</taxon>
        <taxon>Caligus</taxon>
    </lineage>
</organism>
<feature type="domain" description="Peptidase S1" evidence="1">
    <location>
        <begin position="1"/>
        <end position="117"/>
    </location>
</feature>
<evidence type="ECO:0000313" key="2">
    <source>
        <dbReference type="EMBL" id="QQP41869.1"/>
    </source>
</evidence>
<dbReference type="InterPro" id="IPR001254">
    <property type="entry name" value="Trypsin_dom"/>
</dbReference>
<evidence type="ECO:0000313" key="3">
    <source>
        <dbReference type="Proteomes" id="UP000595437"/>
    </source>
</evidence>
<dbReference type="PROSITE" id="PS50240">
    <property type="entry name" value="TRYPSIN_DOM"/>
    <property type="match status" value="1"/>
</dbReference>
<protein>
    <submittedName>
        <fullName evidence="2">Collagenase</fullName>
    </submittedName>
</protein>
<dbReference type="AlphaFoldDB" id="A0A7T8H1T0"/>
<gene>
    <name evidence="2" type="ORF">FKW44_016364</name>
</gene>